<keyword evidence="2" id="KW-0732">Signal</keyword>
<evidence type="ECO:0000313" key="3">
    <source>
        <dbReference type="EMBL" id="KHJ93757.1"/>
    </source>
</evidence>
<feature type="region of interest" description="Disordered" evidence="1">
    <location>
        <begin position="31"/>
        <end position="95"/>
    </location>
</feature>
<reference evidence="3 4" key="1">
    <citation type="submission" date="2014-03" db="EMBL/GenBank/DDBJ databases">
        <title>Draft genome of the hookworm Oesophagostomum dentatum.</title>
        <authorList>
            <person name="Mitreva M."/>
        </authorList>
    </citation>
    <scope>NUCLEOTIDE SEQUENCE [LARGE SCALE GENOMIC DNA]</scope>
    <source>
        <strain evidence="3 4">OD-Hann</strain>
    </source>
</reference>
<feature type="chain" id="PRO_5002083192" evidence="2">
    <location>
        <begin position="20"/>
        <end position="168"/>
    </location>
</feature>
<sequence>MASIIGTAIVCLSIRLVSSEQSSEELFEKIPHDPFHPAKGIERSARTTEEEGTREEHLSSRNSWGFTDSLVEWPEEKTPSLSRKAEETPTTTPYYEEIDPNRNGLLKDIGTINVGFGVGVGVPGNDPVRVASRVGVGFGASGLAGQLPIGQDIFPRQVLRNTFVASKA</sequence>
<evidence type="ECO:0000256" key="2">
    <source>
        <dbReference type="SAM" id="SignalP"/>
    </source>
</evidence>
<dbReference type="EMBL" id="KN550619">
    <property type="protein sequence ID" value="KHJ93757.1"/>
    <property type="molecule type" value="Genomic_DNA"/>
</dbReference>
<feature type="compositionally biased region" description="Basic and acidic residues" evidence="1">
    <location>
        <begin position="74"/>
        <end position="87"/>
    </location>
</feature>
<gene>
    <name evidence="3" type="ORF">OESDEN_06330</name>
</gene>
<feature type="compositionally biased region" description="Basic and acidic residues" evidence="1">
    <location>
        <begin position="31"/>
        <end position="59"/>
    </location>
</feature>
<organism evidence="3 4">
    <name type="scientific">Oesophagostomum dentatum</name>
    <name type="common">Nodular worm</name>
    <dbReference type="NCBI Taxonomy" id="61180"/>
    <lineage>
        <taxon>Eukaryota</taxon>
        <taxon>Metazoa</taxon>
        <taxon>Ecdysozoa</taxon>
        <taxon>Nematoda</taxon>
        <taxon>Chromadorea</taxon>
        <taxon>Rhabditida</taxon>
        <taxon>Rhabditina</taxon>
        <taxon>Rhabditomorpha</taxon>
        <taxon>Strongyloidea</taxon>
        <taxon>Strongylidae</taxon>
        <taxon>Oesophagostomum</taxon>
    </lineage>
</organism>
<protein>
    <submittedName>
        <fullName evidence="3">Uncharacterized protein</fullName>
    </submittedName>
</protein>
<name>A0A0B1TD53_OESDE</name>
<keyword evidence="4" id="KW-1185">Reference proteome</keyword>
<dbReference type="OrthoDB" id="5870865at2759"/>
<dbReference type="Proteomes" id="UP000053660">
    <property type="component" value="Unassembled WGS sequence"/>
</dbReference>
<dbReference type="AlphaFoldDB" id="A0A0B1TD53"/>
<evidence type="ECO:0000313" key="4">
    <source>
        <dbReference type="Proteomes" id="UP000053660"/>
    </source>
</evidence>
<accession>A0A0B1TD53</accession>
<feature type="signal peptide" evidence="2">
    <location>
        <begin position="1"/>
        <end position="19"/>
    </location>
</feature>
<proteinExistence type="predicted"/>
<evidence type="ECO:0000256" key="1">
    <source>
        <dbReference type="SAM" id="MobiDB-lite"/>
    </source>
</evidence>